<dbReference type="Proteomes" id="UP000244441">
    <property type="component" value="Chromosome"/>
</dbReference>
<reference evidence="2 3" key="1">
    <citation type="submission" date="2018-01" db="EMBL/GenBank/DDBJ databases">
        <title>Genome sequence of a Cantenovulum-like bacteria.</title>
        <authorList>
            <person name="Tan W.R."/>
            <person name="Lau N.-S."/>
            <person name="Go F."/>
            <person name="Amirul A.-A.A."/>
        </authorList>
    </citation>
    <scope>NUCLEOTIDE SEQUENCE [LARGE SCALE GENOMIC DNA]</scope>
    <source>
        <strain evidence="2 3">CCB-QB4</strain>
    </source>
</reference>
<protein>
    <recommendedName>
        <fullName evidence="1">YgjP-like metallopeptidase domain-containing protein</fullName>
    </recommendedName>
</protein>
<evidence type="ECO:0000259" key="1">
    <source>
        <dbReference type="Pfam" id="PF01863"/>
    </source>
</evidence>
<evidence type="ECO:0000313" key="3">
    <source>
        <dbReference type="Proteomes" id="UP000244441"/>
    </source>
</evidence>
<sequence>MPFDYLIKHSARRKTISVIVQKGQVRVLVPTWLPEADIRDMVHSKQAWIESKLAEQSDILAEQAHNEVISRDSQFLLFGEPIKLEVSLHSKTEFCFATQDNVLALFVSSRVNIDNQQAYLQKLLQDFYSQQLSSYLTSRLPELAAQMALSYRSWQVKNYKAKWGSCNSRQELAFNWRLAAMPEPVVDSVIIHELAHLKHLDHSRQFWRLVSRFDPQYKQHKQALKDLTVFCP</sequence>
<dbReference type="CDD" id="cd07344">
    <property type="entry name" value="M48_yhfN_like"/>
    <property type="match status" value="1"/>
</dbReference>
<accession>A0A2S0VQA6</accession>
<dbReference type="OrthoDB" id="9811177at2"/>
<evidence type="ECO:0000313" key="2">
    <source>
        <dbReference type="EMBL" id="AWB66391.1"/>
    </source>
</evidence>
<proteinExistence type="predicted"/>
<dbReference type="InterPro" id="IPR053136">
    <property type="entry name" value="UTP_pyrophosphatase-like"/>
</dbReference>
<dbReference type="Gene3D" id="3.30.2010.10">
    <property type="entry name" value="Metalloproteases ('zincins'), catalytic domain"/>
    <property type="match status" value="1"/>
</dbReference>
<dbReference type="KEGG" id="cate:C2869_08100"/>
<gene>
    <name evidence="2" type="ORF">C2869_08100</name>
</gene>
<feature type="domain" description="YgjP-like metallopeptidase" evidence="1">
    <location>
        <begin position="14"/>
        <end position="226"/>
    </location>
</feature>
<dbReference type="PANTHER" id="PTHR30399:SF1">
    <property type="entry name" value="UTP PYROPHOSPHATASE"/>
    <property type="match status" value="1"/>
</dbReference>
<dbReference type="PANTHER" id="PTHR30399">
    <property type="entry name" value="UNCHARACTERIZED PROTEIN YGJP"/>
    <property type="match status" value="1"/>
</dbReference>
<keyword evidence="3" id="KW-1185">Reference proteome</keyword>
<dbReference type="Pfam" id="PF01863">
    <property type="entry name" value="YgjP-like"/>
    <property type="match status" value="1"/>
</dbReference>
<name>A0A2S0VQA6_9ALTE</name>
<dbReference type="EMBL" id="CP026604">
    <property type="protein sequence ID" value="AWB66391.1"/>
    <property type="molecule type" value="Genomic_DNA"/>
</dbReference>
<organism evidence="2 3">
    <name type="scientific">Saccharobesus litoralis</name>
    <dbReference type="NCBI Taxonomy" id="2172099"/>
    <lineage>
        <taxon>Bacteria</taxon>
        <taxon>Pseudomonadati</taxon>
        <taxon>Pseudomonadota</taxon>
        <taxon>Gammaproteobacteria</taxon>
        <taxon>Alteromonadales</taxon>
        <taxon>Alteromonadaceae</taxon>
        <taxon>Saccharobesus</taxon>
    </lineage>
</organism>
<dbReference type="AlphaFoldDB" id="A0A2S0VQA6"/>
<dbReference type="InterPro" id="IPR002725">
    <property type="entry name" value="YgjP-like_metallopeptidase"/>
</dbReference>
<dbReference type="RefSeq" id="WP_108602454.1">
    <property type="nucleotide sequence ID" value="NZ_CP026604.1"/>
</dbReference>